<feature type="transmembrane region" description="Helical" evidence="8">
    <location>
        <begin position="269"/>
        <end position="291"/>
    </location>
</feature>
<evidence type="ECO:0000256" key="2">
    <source>
        <dbReference type="ARBA" id="ARBA00007998"/>
    </source>
</evidence>
<dbReference type="AlphaFoldDB" id="A0A366XT38"/>
<reference evidence="9 10" key="1">
    <citation type="submission" date="2018-07" db="EMBL/GenBank/DDBJ databases">
        <title>Lottiidibacillus patelloidae gen. nov., sp. nov., isolated from the intestinal tract of a marine limpet and the reclassification of B. taeanensis BH030017T, B. algicola KMM 3737T and B. hwajinpoensis SW-72T as genus Lottiidibacillus.</title>
        <authorList>
            <person name="Liu R."/>
            <person name="Huang Z."/>
        </authorList>
    </citation>
    <scope>NUCLEOTIDE SEQUENCE [LARGE SCALE GENOMIC DNA]</scope>
    <source>
        <strain evidence="9 10">BH030017</strain>
    </source>
</reference>
<dbReference type="Gene3D" id="1.20.1740.10">
    <property type="entry name" value="Amino acid/polyamine transporter I"/>
    <property type="match status" value="1"/>
</dbReference>
<comment type="subcellular location">
    <subcellularLocation>
        <location evidence="1">Membrane</location>
        <topology evidence="1">Multi-pass membrane protein</topology>
    </subcellularLocation>
</comment>
<feature type="transmembrane region" description="Helical" evidence="8">
    <location>
        <begin position="147"/>
        <end position="167"/>
    </location>
</feature>
<dbReference type="InterPro" id="IPR004761">
    <property type="entry name" value="Spore_GerAB"/>
</dbReference>
<organism evidence="9 10">
    <name type="scientific">Bacillus taeanensis</name>
    <dbReference type="NCBI Taxonomy" id="273032"/>
    <lineage>
        <taxon>Bacteria</taxon>
        <taxon>Bacillati</taxon>
        <taxon>Bacillota</taxon>
        <taxon>Bacilli</taxon>
        <taxon>Bacillales</taxon>
        <taxon>Bacillaceae</taxon>
        <taxon>Bacillus</taxon>
    </lineage>
</organism>
<protein>
    <submittedName>
        <fullName evidence="9">Spore gernimation protein</fullName>
    </submittedName>
</protein>
<dbReference type="Pfam" id="PF03845">
    <property type="entry name" value="Spore_permease"/>
    <property type="match status" value="1"/>
</dbReference>
<feature type="transmembrane region" description="Helical" evidence="8">
    <location>
        <begin position="219"/>
        <end position="241"/>
    </location>
</feature>
<keyword evidence="10" id="KW-1185">Reference proteome</keyword>
<comment type="caution">
    <text evidence="9">The sequence shown here is derived from an EMBL/GenBank/DDBJ whole genome shotgun (WGS) entry which is preliminary data.</text>
</comment>
<gene>
    <name evidence="9" type="ORF">DS031_15300</name>
</gene>
<evidence type="ECO:0000256" key="3">
    <source>
        <dbReference type="ARBA" id="ARBA00022448"/>
    </source>
</evidence>
<evidence type="ECO:0000256" key="7">
    <source>
        <dbReference type="ARBA" id="ARBA00023136"/>
    </source>
</evidence>
<feature type="transmembrane region" description="Helical" evidence="8">
    <location>
        <begin position="187"/>
        <end position="207"/>
    </location>
</feature>
<evidence type="ECO:0000256" key="5">
    <source>
        <dbReference type="ARBA" id="ARBA00022692"/>
    </source>
</evidence>
<feature type="transmembrane region" description="Helical" evidence="8">
    <location>
        <begin position="41"/>
        <end position="61"/>
    </location>
</feature>
<keyword evidence="4" id="KW-0309">Germination</keyword>
<dbReference type="GO" id="GO:0016020">
    <property type="term" value="C:membrane"/>
    <property type="evidence" value="ECO:0007669"/>
    <property type="project" value="UniProtKB-SubCell"/>
</dbReference>
<evidence type="ECO:0000256" key="1">
    <source>
        <dbReference type="ARBA" id="ARBA00004141"/>
    </source>
</evidence>
<keyword evidence="7 8" id="KW-0472">Membrane</keyword>
<dbReference type="NCBIfam" id="TIGR00912">
    <property type="entry name" value="2A0309"/>
    <property type="match status" value="1"/>
</dbReference>
<dbReference type="Proteomes" id="UP000253314">
    <property type="component" value="Unassembled WGS sequence"/>
</dbReference>
<evidence type="ECO:0000256" key="8">
    <source>
        <dbReference type="SAM" id="Phobius"/>
    </source>
</evidence>
<evidence type="ECO:0000313" key="10">
    <source>
        <dbReference type="Proteomes" id="UP000253314"/>
    </source>
</evidence>
<feature type="transmembrane region" description="Helical" evidence="8">
    <location>
        <begin position="118"/>
        <end position="138"/>
    </location>
</feature>
<evidence type="ECO:0000256" key="6">
    <source>
        <dbReference type="ARBA" id="ARBA00022989"/>
    </source>
</evidence>
<evidence type="ECO:0000313" key="9">
    <source>
        <dbReference type="EMBL" id="RBW68718.1"/>
    </source>
</evidence>
<feature type="transmembrane region" description="Helical" evidence="8">
    <location>
        <begin position="81"/>
        <end position="106"/>
    </location>
</feature>
<feature type="transmembrane region" description="Helical" evidence="8">
    <location>
        <begin position="303"/>
        <end position="323"/>
    </location>
</feature>
<name>A0A366XT38_9BACI</name>
<dbReference type="EMBL" id="QOCW01000017">
    <property type="protein sequence ID" value="RBW68718.1"/>
    <property type="molecule type" value="Genomic_DNA"/>
</dbReference>
<keyword evidence="6 8" id="KW-1133">Transmembrane helix</keyword>
<keyword evidence="5 8" id="KW-0812">Transmembrane</keyword>
<dbReference type="GO" id="GO:0009847">
    <property type="term" value="P:spore germination"/>
    <property type="evidence" value="ECO:0007669"/>
    <property type="project" value="InterPro"/>
</dbReference>
<dbReference type="OrthoDB" id="2078716at2"/>
<keyword evidence="3" id="KW-0813">Transport</keyword>
<sequence length="361" mass="40606">MVENSKISRRQFTILVSLFVIGDTILYVPSNVATESMEDSWISALISLGVGLLLVSLYSVLGSRFPNITLIEMSEKILGSWFGKIVGILLVSYFFLDSGVILWQVGDFIVAQVLPDTPIQFVLVIFLLVVVIAMRLGIEALSHAAEIFFPVVIVLFFILIFLIFPQVELKNLQPLLGEGFKPAIRGSLPLIGYYLESVILLMIFPCIQQKIKVGRAYRLGMFIGGSLLFIIIFFSIAVLGADFTNRHIYPSYMLAKKITVGHFLERIEVVMASIWFFTLFIKLSLCFYASLLGTAQLLRLKNYRILTFPFAVLLVIVSLAEVPDSVYFNTFVLSVWWPYTLGYGLVLPLLLLAASKFRKKL</sequence>
<accession>A0A366XT38</accession>
<feature type="transmembrane region" description="Helical" evidence="8">
    <location>
        <begin position="335"/>
        <end position="354"/>
    </location>
</feature>
<evidence type="ECO:0000256" key="4">
    <source>
        <dbReference type="ARBA" id="ARBA00022544"/>
    </source>
</evidence>
<comment type="similarity">
    <text evidence="2">Belongs to the amino acid-polyamine-organocation (APC) superfamily. Spore germination protein (SGP) (TC 2.A.3.9) family.</text>
</comment>
<dbReference type="PANTHER" id="PTHR34975:SF2">
    <property type="entry name" value="SPORE GERMINATION PROTEIN A2"/>
    <property type="match status" value="1"/>
</dbReference>
<dbReference type="PANTHER" id="PTHR34975">
    <property type="entry name" value="SPORE GERMINATION PROTEIN A2"/>
    <property type="match status" value="1"/>
</dbReference>
<feature type="transmembrane region" description="Helical" evidence="8">
    <location>
        <begin position="12"/>
        <end position="29"/>
    </location>
</feature>
<proteinExistence type="inferred from homology"/>